<proteinExistence type="predicted"/>
<dbReference type="EMBL" id="VSRR010000838">
    <property type="protein sequence ID" value="MPC20128.1"/>
    <property type="molecule type" value="Genomic_DNA"/>
</dbReference>
<protein>
    <submittedName>
        <fullName evidence="2">Uncharacterized protein</fullName>
    </submittedName>
</protein>
<reference evidence="2 3" key="1">
    <citation type="submission" date="2019-05" db="EMBL/GenBank/DDBJ databases">
        <title>Another draft genome of Portunus trituberculatus and its Hox gene families provides insights of decapod evolution.</title>
        <authorList>
            <person name="Jeong J.-H."/>
            <person name="Song I."/>
            <person name="Kim S."/>
            <person name="Choi T."/>
            <person name="Kim D."/>
            <person name="Ryu S."/>
            <person name="Kim W."/>
        </authorList>
    </citation>
    <scope>NUCLEOTIDE SEQUENCE [LARGE SCALE GENOMIC DNA]</scope>
    <source>
        <tissue evidence="2">Muscle</tissue>
    </source>
</reference>
<evidence type="ECO:0000313" key="2">
    <source>
        <dbReference type="EMBL" id="MPC20128.1"/>
    </source>
</evidence>
<evidence type="ECO:0000256" key="1">
    <source>
        <dbReference type="SAM" id="MobiDB-lite"/>
    </source>
</evidence>
<keyword evidence="3" id="KW-1185">Reference proteome</keyword>
<accession>A0A5B7DFM9</accession>
<comment type="caution">
    <text evidence="2">The sequence shown here is derived from an EMBL/GenBank/DDBJ whole genome shotgun (WGS) entry which is preliminary data.</text>
</comment>
<dbReference type="Proteomes" id="UP000324222">
    <property type="component" value="Unassembled WGS sequence"/>
</dbReference>
<dbReference type="AlphaFoldDB" id="A0A5B7DFM9"/>
<name>A0A5B7DFM9_PORTR</name>
<sequence>MHPSTEGVNGLHANFSILYDWFPSQHTQPPTASCSMEKICGSSVLRQGLCVGDRDNSCRGYPTQMKDNTNAELQLKTAGGRISSDECRQTDRQTDTASLTPVHSERQRERQLNRAHRIRCRMIVVVKDSESPSPTPPKCPARAVTRPLQPTATPDLRYLC</sequence>
<feature type="region of interest" description="Disordered" evidence="1">
    <location>
        <begin position="90"/>
        <end position="110"/>
    </location>
</feature>
<evidence type="ECO:0000313" key="3">
    <source>
        <dbReference type="Proteomes" id="UP000324222"/>
    </source>
</evidence>
<gene>
    <name evidence="2" type="ORF">E2C01_013059</name>
</gene>
<organism evidence="2 3">
    <name type="scientific">Portunus trituberculatus</name>
    <name type="common">Swimming crab</name>
    <name type="synonym">Neptunus trituberculatus</name>
    <dbReference type="NCBI Taxonomy" id="210409"/>
    <lineage>
        <taxon>Eukaryota</taxon>
        <taxon>Metazoa</taxon>
        <taxon>Ecdysozoa</taxon>
        <taxon>Arthropoda</taxon>
        <taxon>Crustacea</taxon>
        <taxon>Multicrustacea</taxon>
        <taxon>Malacostraca</taxon>
        <taxon>Eumalacostraca</taxon>
        <taxon>Eucarida</taxon>
        <taxon>Decapoda</taxon>
        <taxon>Pleocyemata</taxon>
        <taxon>Brachyura</taxon>
        <taxon>Eubrachyura</taxon>
        <taxon>Portunoidea</taxon>
        <taxon>Portunidae</taxon>
        <taxon>Portuninae</taxon>
        <taxon>Portunus</taxon>
    </lineage>
</organism>